<comment type="subcellular location">
    <subcellularLocation>
        <location evidence="8">Cell membrane</location>
    </subcellularLocation>
</comment>
<keyword evidence="8" id="KW-1003">Cell membrane</keyword>
<evidence type="ECO:0000256" key="3">
    <source>
        <dbReference type="ARBA" id="ARBA00019077"/>
    </source>
</evidence>
<dbReference type="GO" id="GO:0009245">
    <property type="term" value="P:lipid A biosynthetic process"/>
    <property type="evidence" value="ECO:0007669"/>
    <property type="project" value="TreeGrafter"/>
</dbReference>
<keyword evidence="11" id="KW-1185">Reference proteome</keyword>
<feature type="domain" description="3-deoxy-D-manno-octulosonic-acid transferase N-terminal" evidence="9">
    <location>
        <begin position="43"/>
        <end position="206"/>
    </location>
</feature>
<dbReference type="Gene3D" id="3.40.50.11720">
    <property type="entry name" value="3-Deoxy-D-manno-octulosonic-acid transferase, N-terminal domain"/>
    <property type="match status" value="1"/>
</dbReference>
<keyword evidence="4 8" id="KW-0808">Transferase</keyword>
<evidence type="ECO:0000256" key="7">
    <source>
        <dbReference type="PIRSR" id="PIRSR639901-1"/>
    </source>
</evidence>
<dbReference type="UniPathway" id="UPA00958"/>
<evidence type="ECO:0000256" key="5">
    <source>
        <dbReference type="ARBA" id="ARBA00031445"/>
    </source>
</evidence>
<keyword evidence="8" id="KW-0472">Membrane</keyword>
<dbReference type="SUPFAM" id="SSF53756">
    <property type="entry name" value="UDP-Glycosyltransferase/glycogen phosphorylase"/>
    <property type="match status" value="1"/>
</dbReference>
<organism evidence="10 11">
    <name type="scientific">Christiangramia echinicola</name>
    <dbReference type="NCBI Taxonomy" id="279359"/>
    <lineage>
        <taxon>Bacteria</taxon>
        <taxon>Pseudomonadati</taxon>
        <taxon>Bacteroidota</taxon>
        <taxon>Flavobacteriia</taxon>
        <taxon>Flavobacteriales</taxon>
        <taxon>Flavobacteriaceae</taxon>
        <taxon>Christiangramia</taxon>
    </lineage>
</organism>
<accession>A0A1H1LMG0</accession>
<evidence type="ECO:0000256" key="4">
    <source>
        <dbReference type="ARBA" id="ARBA00022679"/>
    </source>
</evidence>
<dbReference type="PANTHER" id="PTHR42755:SF1">
    <property type="entry name" value="3-DEOXY-D-MANNO-OCTULOSONIC ACID TRANSFERASE, MITOCHONDRIAL-RELATED"/>
    <property type="match status" value="1"/>
</dbReference>
<sequence>MHRIYNVLVKLSGTVLKAAGKFSPKLKDFTEGREDLFSRLEKKIDRNEDHIWIHAASLGEFEMAVPVLKLLKEKYPEKKTVVSFFSPSGYNNKKQHSLVDHFTYLPLDTPDNAKRFLDIIQPKMAFFIKYDFWPNLLKELKRRQIRTFLVSGVFRKDQAFFKAYGKWMIKSLKAFDHFFVQNKESQELLYSIGFKNVTVSGDTRFDRVAAQLEADNRIDFIEEFKQDKMLVVCGSTWPEDDELILKFLNSSVNIKFIIAPHEIKAEKIQKLEKRINIPTIKYSEKEGKDLSHYSVLILDTIGLLGRAYSYADIAYVGGAAGNTGLHNILEPATFGIPIIIGENFSKFPEAERLRQLAGLISVKNSEEFSAILTKLYTNSEFREKTGMIAGHFINSNTGAIRALEEHL</sequence>
<evidence type="ECO:0000259" key="9">
    <source>
        <dbReference type="Pfam" id="PF04413"/>
    </source>
</evidence>
<gene>
    <name evidence="10" type="ORF">SAMN04488552_0882</name>
</gene>
<dbReference type="InterPro" id="IPR038107">
    <property type="entry name" value="Glycos_transf_N_sf"/>
</dbReference>
<dbReference type="RefSeq" id="WP_089661447.1">
    <property type="nucleotide sequence ID" value="NZ_LT629745.1"/>
</dbReference>
<dbReference type="AlphaFoldDB" id="A0A1H1LMG0"/>
<dbReference type="Gene3D" id="3.40.50.2000">
    <property type="entry name" value="Glycogen Phosphorylase B"/>
    <property type="match status" value="1"/>
</dbReference>
<feature type="active site" description="Proton acceptor" evidence="7">
    <location>
        <position position="60"/>
    </location>
</feature>
<evidence type="ECO:0000256" key="8">
    <source>
        <dbReference type="RuleBase" id="RU365103"/>
    </source>
</evidence>
<dbReference type="EC" id="2.4.99.12" evidence="2 8"/>
<name>A0A1H1LMG0_9FLAO</name>
<dbReference type="GO" id="GO:0009244">
    <property type="term" value="P:lipopolysaccharide core region biosynthetic process"/>
    <property type="evidence" value="ECO:0007669"/>
    <property type="project" value="UniProtKB-UniRule"/>
</dbReference>
<comment type="pathway">
    <text evidence="1 8">Bacterial outer membrane biogenesis; LPS core biosynthesis.</text>
</comment>
<dbReference type="EMBL" id="LT629745">
    <property type="protein sequence ID" value="SDR75567.1"/>
    <property type="molecule type" value="Genomic_DNA"/>
</dbReference>
<evidence type="ECO:0000256" key="6">
    <source>
        <dbReference type="ARBA" id="ARBA00049183"/>
    </source>
</evidence>
<evidence type="ECO:0000256" key="1">
    <source>
        <dbReference type="ARBA" id="ARBA00004713"/>
    </source>
</evidence>
<proteinExistence type="inferred from homology"/>
<comment type="function">
    <text evidence="8">Involved in lipopolysaccharide (LPS) biosynthesis. Catalyzes the transfer of 3-deoxy-D-manno-octulosonate (Kdo) residue(s) from CMP-Kdo to lipid IV(A), the tetraacyldisaccharide-1,4'-bisphosphate precursor of lipid A.</text>
</comment>
<dbReference type="GO" id="GO:0043842">
    <property type="term" value="F:Kdo transferase activity"/>
    <property type="evidence" value="ECO:0007669"/>
    <property type="project" value="UniProtKB-EC"/>
</dbReference>
<dbReference type="Pfam" id="PF04413">
    <property type="entry name" value="Glycos_transf_N"/>
    <property type="match status" value="1"/>
</dbReference>
<reference evidence="10 11" key="1">
    <citation type="submission" date="2016-10" db="EMBL/GenBank/DDBJ databases">
        <authorList>
            <person name="Varghese N."/>
            <person name="Submissions S."/>
        </authorList>
    </citation>
    <scope>NUCLEOTIDE SEQUENCE [LARGE SCALE GENOMIC DNA]</scope>
    <source>
        <strain evidence="10 11">Mar_2010_102</strain>
    </source>
</reference>
<comment type="similarity">
    <text evidence="8">Belongs to the glycosyltransferase group 1 family.</text>
</comment>
<keyword evidence="8" id="KW-0448">Lipopolysaccharide biosynthesis</keyword>
<comment type="catalytic activity">
    <reaction evidence="6 8">
        <text>lipid IVA (E. coli) + CMP-3-deoxy-beta-D-manno-octulosonate = alpha-Kdo-(2-&gt;6)-lipid IVA (E. coli) + CMP + H(+)</text>
        <dbReference type="Rhea" id="RHEA:28066"/>
        <dbReference type="ChEBI" id="CHEBI:15378"/>
        <dbReference type="ChEBI" id="CHEBI:58603"/>
        <dbReference type="ChEBI" id="CHEBI:60364"/>
        <dbReference type="ChEBI" id="CHEBI:60377"/>
        <dbReference type="ChEBI" id="CHEBI:85987"/>
        <dbReference type="EC" id="2.4.99.12"/>
    </reaction>
</comment>
<evidence type="ECO:0000313" key="10">
    <source>
        <dbReference type="EMBL" id="SDR75567.1"/>
    </source>
</evidence>
<dbReference type="GO" id="GO:0005886">
    <property type="term" value="C:plasma membrane"/>
    <property type="evidence" value="ECO:0007669"/>
    <property type="project" value="UniProtKB-SubCell"/>
</dbReference>
<dbReference type="InterPro" id="IPR039901">
    <property type="entry name" value="Kdotransferase"/>
</dbReference>
<dbReference type="InterPro" id="IPR007507">
    <property type="entry name" value="Glycos_transf_N"/>
</dbReference>
<evidence type="ECO:0000313" key="11">
    <source>
        <dbReference type="Proteomes" id="UP000198858"/>
    </source>
</evidence>
<dbReference type="PANTHER" id="PTHR42755">
    <property type="entry name" value="3-DEOXY-MANNO-OCTULOSONATE CYTIDYLYLTRANSFERASE"/>
    <property type="match status" value="1"/>
</dbReference>
<evidence type="ECO:0000256" key="2">
    <source>
        <dbReference type="ARBA" id="ARBA00012621"/>
    </source>
</evidence>
<dbReference type="Proteomes" id="UP000198858">
    <property type="component" value="Chromosome I"/>
</dbReference>
<dbReference type="STRING" id="1250231.SAMN04488552_0882"/>
<protein>
    <recommendedName>
        <fullName evidence="3 8">3-deoxy-D-manno-octulosonic acid transferase</fullName>
        <shortName evidence="8">Kdo transferase</shortName>
        <ecNumber evidence="2 8">2.4.99.12</ecNumber>
    </recommendedName>
    <alternativeName>
        <fullName evidence="5 8">Lipid IV(A) 3-deoxy-D-manno-octulosonic acid transferase</fullName>
    </alternativeName>
</protein>